<accession>A0A0A5GHN2</accession>
<sequence length="305" mass="35047">MNSIKKIIKRPSILVIVVVVYMLIGAISILQKNPDQTTDQVKATWVWDEKKIAKQPEEIVSFANEQDVNLIYVHVSSKHFSVQDYRSFIQKASQKEIQVFALGGDPRWALTSNQKDLTSFASKVKNYNQMVEPNEQFQGIHVDIEPYLLPSWKEDKESVMQQWMMNSVHLIEEAKQNTNLTVSGDFPFWIHKLNVPGKSMSLSQWMLNHYDSMTLMAYRNYADGNNGISQIATPIVKEADKQDKSVVIGVNIIDTDEGRHTTFYNSEPGHMSQEIKQLKHSFRNNRAFSGIAVHDYAHWKKKQSS</sequence>
<proteinExistence type="predicted"/>
<protein>
    <recommendedName>
        <fullName evidence="4">Amidase</fullName>
    </recommendedName>
</protein>
<evidence type="ECO:0000313" key="2">
    <source>
        <dbReference type="EMBL" id="KGX90615.1"/>
    </source>
</evidence>
<dbReference type="eggNOG" id="COG1538">
    <property type="taxonomic scope" value="Bacteria"/>
</dbReference>
<comment type="caution">
    <text evidence="2">The sequence shown here is derived from an EMBL/GenBank/DDBJ whole genome shotgun (WGS) entry which is preliminary data.</text>
</comment>
<keyword evidence="1" id="KW-0472">Membrane</keyword>
<organism evidence="2 3">
    <name type="scientific">Pontibacillus marinus BH030004 = DSM 16465</name>
    <dbReference type="NCBI Taxonomy" id="1385511"/>
    <lineage>
        <taxon>Bacteria</taxon>
        <taxon>Bacillati</taxon>
        <taxon>Bacillota</taxon>
        <taxon>Bacilli</taxon>
        <taxon>Bacillales</taxon>
        <taxon>Bacillaceae</taxon>
        <taxon>Pontibacillus</taxon>
    </lineage>
</organism>
<evidence type="ECO:0000313" key="3">
    <source>
        <dbReference type="Proteomes" id="UP000030403"/>
    </source>
</evidence>
<dbReference type="STRING" id="1385511.GCA_000425225_01533"/>
<keyword evidence="3" id="KW-1185">Reference proteome</keyword>
<dbReference type="Proteomes" id="UP000030403">
    <property type="component" value="Unassembled WGS sequence"/>
</dbReference>
<dbReference type="OrthoDB" id="7054537at2"/>
<dbReference type="EMBL" id="AVPF01000006">
    <property type="protein sequence ID" value="KGX90615.1"/>
    <property type="molecule type" value="Genomic_DNA"/>
</dbReference>
<evidence type="ECO:0008006" key="4">
    <source>
        <dbReference type="Google" id="ProtNLM"/>
    </source>
</evidence>
<feature type="transmembrane region" description="Helical" evidence="1">
    <location>
        <begin position="12"/>
        <end position="30"/>
    </location>
</feature>
<keyword evidence="1" id="KW-0812">Transmembrane</keyword>
<name>A0A0A5GHN2_9BACI</name>
<evidence type="ECO:0000256" key="1">
    <source>
        <dbReference type="SAM" id="Phobius"/>
    </source>
</evidence>
<dbReference type="RefSeq" id="WP_036841860.1">
    <property type="nucleotide sequence ID" value="NZ_AVPF01000006.1"/>
</dbReference>
<dbReference type="AlphaFoldDB" id="A0A0A5GHN2"/>
<keyword evidence="1" id="KW-1133">Transmembrane helix</keyword>
<reference evidence="2 3" key="1">
    <citation type="submission" date="2013-08" db="EMBL/GenBank/DDBJ databases">
        <authorList>
            <person name="Huang J."/>
            <person name="Wang G."/>
        </authorList>
    </citation>
    <scope>NUCLEOTIDE SEQUENCE [LARGE SCALE GENOMIC DNA]</scope>
    <source>
        <strain evidence="2 3">BH030004</strain>
    </source>
</reference>
<gene>
    <name evidence="2" type="ORF">N783_19855</name>
</gene>